<dbReference type="InterPro" id="IPR029052">
    <property type="entry name" value="Metallo-depent_PP-like"/>
</dbReference>
<evidence type="ECO:0000256" key="5">
    <source>
        <dbReference type="ARBA" id="ARBA00022801"/>
    </source>
</evidence>
<evidence type="ECO:0000313" key="11">
    <source>
        <dbReference type="Proteomes" id="UP000051992"/>
    </source>
</evidence>
<keyword evidence="6 7" id="KW-0269">Exonuclease</keyword>
<feature type="domain" description="Calcineurin-like phosphoesterase" evidence="8">
    <location>
        <begin position="1"/>
        <end position="220"/>
    </location>
</feature>
<evidence type="ECO:0000259" key="9">
    <source>
        <dbReference type="Pfam" id="PF12320"/>
    </source>
</evidence>
<organism evidence="10 11">
    <name type="scientific">Weissella viridescens</name>
    <name type="common">Lactobacillus viridescens</name>
    <dbReference type="NCBI Taxonomy" id="1629"/>
    <lineage>
        <taxon>Bacteria</taxon>
        <taxon>Bacillati</taxon>
        <taxon>Bacillota</taxon>
        <taxon>Bacilli</taxon>
        <taxon>Lactobacillales</taxon>
        <taxon>Lactobacillaceae</taxon>
        <taxon>Weissella</taxon>
    </lineage>
</organism>
<dbReference type="RefSeq" id="WP_057744067.1">
    <property type="nucleotide sequence ID" value="NZ_BJLU01000003.1"/>
</dbReference>
<keyword evidence="11" id="KW-1185">Reference proteome</keyword>
<name>A0A0R2H909_WEIVI</name>
<evidence type="ECO:0000256" key="7">
    <source>
        <dbReference type="RuleBase" id="RU363069"/>
    </source>
</evidence>
<dbReference type="GO" id="GO:0008408">
    <property type="term" value="F:3'-5' exonuclease activity"/>
    <property type="evidence" value="ECO:0007669"/>
    <property type="project" value="InterPro"/>
</dbReference>
<dbReference type="GO" id="GO:0006310">
    <property type="term" value="P:DNA recombination"/>
    <property type="evidence" value="ECO:0007669"/>
    <property type="project" value="UniProtKB-KW"/>
</dbReference>
<dbReference type="CDD" id="cd00840">
    <property type="entry name" value="MPP_Mre11_N"/>
    <property type="match status" value="1"/>
</dbReference>
<keyword evidence="4 7" id="KW-0540">Nuclease</keyword>
<dbReference type="Pfam" id="PF00149">
    <property type="entry name" value="Metallophos"/>
    <property type="match status" value="1"/>
</dbReference>
<dbReference type="GO" id="GO:0006260">
    <property type="term" value="P:DNA replication"/>
    <property type="evidence" value="ECO:0007669"/>
    <property type="project" value="UniProtKB-KW"/>
</dbReference>
<keyword evidence="7" id="KW-0233">DNA recombination</keyword>
<dbReference type="InterPro" id="IPR004843">
    <property type="entry name" value="Calcineurin-like_PHP"/>
</dbReference>
<comment type="subunit">
    <text evidence="2 7">Heterodimer of SbcC and SbcD.</text>
</comment>
<keyword evidence="7" id="KW-0235">DNA replication</keyword>
<dbReference type="OrthoDB" id="9773856at2"/>
<evidence type="ECO:0000256" key="3">
    <source>
        <dbReference type="ARBA" id="ARBA00013365"/>
    </source>
</evidence>
<comment type="caution">
    <text evidence="10">The sequence shown here is derived from an EMBL/GenBank/DDBJ whole genome shotgun (WGS) entry which is preliminary data.</text>
</comment>
<dbReference type="InterPro" id="IPR050535">
    <property type="entry name" value="DNA_Repair-Maintenance_Comp"/>
</dbReference>
<dbReference type="EMBL" id="JQBM01000001">
    <property type="protein sequence ID" value="KRN47045.1"/>
    <property type="molecule type" value="Genomic_DNA"/>
</dbReference>
<dbReference type="AlphaFoldDB" id="A0A0R2H909"/>
<dbReference type="InterPro" id="IPR004593">
    <property type="entry name" value="SbcD"/>
</dbReference>
<dbReference type="GO" id="GO:0004519">
    <property type="term" value="F:endonuclease activity"/>
    <property type="evidence" value="ECO:0007669"/>
    <property type="project" value="UniProtKB-KW"/>
</dbReference>
<proteinExistence type="inferred from homology"/>
<dbReference type="NCBIfam" id="TIGR00619">
    <property type="entry name" value="sbcd"/>
    <property type="match status" value="1"/>
</dbReference>
<dbReference type="InterPro" id="IPR041796">
    <property type="entry name" value="Mre11_N"/>
</dbReference>
<evidence type="ECO:0000259" key="8">
    <source>
        <dbReference type="Pfam" id="PF00149"/>
    </source>
</evidence>
<evidence type="ECO:0000256" key="1">
    <source>
        <dbReference type="ARBA" id="ARBA00010555"/>
    </source>
</evidence>
<evidence type="ECO:0000313" key="10">
    <source>
        <dbReference type="EMBL" id="KRN47045.1"/>
    </source>
</evidence>
<comment type="similarity">
    <text evidence="1 7">Belongs to the SbcD family.</text>
</comment>
<dbReference type="PANTHER" id="PTHR30337:SF0">
    <property type="entry name" value="NUCLEASE SBCCD SUBUNIT D"/>
    <property type="match status" value="1"/>
</dbReference>
<comment type="function">
    <text evidence="7">SbcCD cleaves DNA hairpin structures. These structures can inhibit DNA replication and are intermediates in certain DNA recombination reactions. The complex acts as a 3'-&gt;5' double strand exonuclease that can open hairpins. It also has a 5' single-strand endonuclease activity.</text>
</comment>
<evidence type="ECO:0000256" key="2">
    <source>
        <dbReference type="ARBA" id="ARBA00011322"/>
    </source>
</evidence>
<gene>
    <name evidence="7" type="primary">sbcD</name>
    <name evidence="10" type="ORF">IV50_GL000315</name>
</gene>
<dbReference type="PATRIC" id="fig|1629.5.peg.318"/>
<feature type="domain" description="Nuclease SbcCD subunit D C-terminal" evidence="9">
    <location>
        <begin position="271"/>
        <end position="362"/>
    </location>
</feature>
<dbReference type="Gene3D" id="3.60.21.10">
    <property type="match status" value="1"/>
</dbReference>
<keyword evidence="7" id="KW-0255">Endonuclease</keyword>
<dbReference type="PANTHER" id="PTHR30337">
    <property type="entry name" value="COMPONENT OF ATP-DEPENDENT DSDNA EXONUCLEASE"/>
    <property type="match status" value="1"/>
</dbReference>
<dbReference type="Pfam" id="PF12320">
    <property type="entry name" value="SbcD_C"/>
    <property type="match status" value="1"/>
</dbReference>
<dbReference type="InterPro" id="IPR026843">
    <property type="entry name" value="SbcD_C"/>
</dbReference>
<protein>
    <recommendedName>
        <fullName evidence="3 7">Nuclease SbcCD subunit D</fullName>
    </recommendedName>
</protein>
<evidence type="ECO:0000256" key="6">
    <source>
        <dbReference type="ARBA" id="ARBA00022839"/>
    </source>
</evidence>
<accession>A0A0R2H909</accession>
<evidence type="ECO:0000256" key="4">
    <source>
        <dbReference type="ARBA" id="ARBA00022722"/>
    </source>
</evidence>
<keyword evidence="5 7" id="KW-0378">Hydrolase</keyword>
<sequence length="387" mass="43861">MKFLHTADWHIGKELGDYSLLEQQQTAFEQILAIAQAHQVDAVLLAGDLYDRSIPPVDAVNALEPMLKRMNIEAGLPIFAVSGNHDGPTRLGAGKEWRENNQFYLRTTLAEAFEPIIFGDTQIFMLPFIDPLEARVYYGISNETNELRTINEVMARVITEMQANFDPTKQHVLVSHYYVAGKQNETYDLTSETNSKAGGLKSIDVNQFNAFDYVALGHLHLKQASPSETVQYSGSPIKFNTKEAQSEKGVFIVDVNADGVSSEWVPLQPEKDLILLEADFKTLTDPAFYQQYSRQGDNLFSIKMTDRPAVTDLRNQLNDIYGEIVEIQFKQSQAQSISHTKKMTERAEQSNQDLIREFYETVTDATLTKHQAEIIDQTLTRLERKED</sequence>
<dbReference type="SUPFAM" id="SSF56300">
    <property type="entry name" value="Metallo-dependent phosphatases"/>
    <property type="match status" value="1"/>
</dbReference>
<dbReference type="Proteomes" id="UP000051992">
    <property type="component" value="Unassembled WGS sequence"/>
</dbReference>
<reference evidence="10 11" key="1">
    <citation type="journal article" date="2015" name="Genome Announc.">
        <title>Expanding the biotechnology potential of lactobacilli through comparative genomics of 213 strains and associated genera.</title>
        <authorList>
            <person name="Sun Z."/>
            <person name="Harris H.M."/>
            <person name="McCann A."/>
            <person name="Guo C."/>
            <person name="Argimon S."/>
            <person name="Zhang W."/>
            <person name="Yang X."/>
            <person name="Jeffery I.B."/>
            <person name="Cooney J.C."/>
            <person name="Kagawa T.F."/>
            <person name="Liu W."/>
            <person name="Song Y."/>
            <person name="Salvetti E."/>
            <person name="Wrobel A."/>
            <person name="Rasinkangas P."/>
            <person name="Parkhill J."/>
            <person name="Rea M.C."/>
            <person name="O'Sullivan O."/>
            <person name="Ritari J."/>
            <person name="Douillard F.P."/>
            <person name="Paul Ross R."/>
            <person name="Yang R."/>
            <person name="Briner A.E."/>
            <person name="Felis G.E."/>
            <person name="de Vos W.M."/>
            <person name="Barrangou R."/>
            <person name="Klaenhammer T.R."/>
            <person name="Caufield P.W."/>
            <person name="Cui Y."/>
            <person name="Zhang H."/>
            <person name="O'Toole P.W."/>
        </authorList>
    </citation>
    <scope>NUCLEOTIDE SEQUENCE [LARGE SCALE GENOMIC DNA]</scope>
    <source>
        <strain evidence="10 11">DSM 20410</strain>
    </source>
</reference>